<name>A0A3P5X7C5_9MICC</name>
<dbReference type="OrthoDB" id="4951822at2"/>
<dbReference type="RefSeq" id="WP_124092579.1">
    <property type="nucleotide sequence ID" value="NZ_CBCRYA010000027.1"/>
</dbReference>
<gene>
    <name evidence="1" type="ORF">PSET11_02458</name>
</gene>
<dbReference type="EMBL" id="UXAU01000036">
    <property type="protein sequence ID" value="VDC30298.1"/>
    <property type="molecule type" value="Genomic_DNA"/>
</dbReference>
<reference evidence="1 2" key="1">
    <citation type="submission" date="2018-11" db="EMBL/GenBank/DDBJ databases">
        <authorList>
            <person name="Criscuolo A."/>
        </authorList>
    </citation>
    <scope>NUCLEOTIDE SEQUENCE [LARGE SCALE GENOMIC DNA]</scope>
    <source>
        <strain evidence="1">AT11b</strain>
    </source>
</reference>
<sequence>MGTITRTADTGEVITEPNLPSAEWCDGYDYMDRAAKHGWSAMGNWGEEGYDLGAWPYVIMFVRVVRDGGRHLYGFGRYVEGDLSADYYRSKEACNEAISRQAFWYWHHGQSDGPRNLPETFESLAPEYRVPSKY</sequence>
<dbReference type="AlphaFoldDB" id="A0A3P5X7C5"/>
<dbReference type="Proteomes" id="UP000280861">
    <property type="component" value="Unassembled WGS sequence"/>
</dbReference>
<accession>A0A3P5X7C5</accession>
<organism evidence="1 2">
    <name type="scientific">Arthrobacter ulcerisalmonis</name>
    <dbReference type="NCBI Taxonomy" id="2483813"/>
    <lineage>
        <taxon>Bacteria</taxon>
        <taxon>Bacillati</taxon>
        <taxon>Actinomycetota</taxon>
        <taxon>Actinomycetes</taxon>
        <taxon>Micrococcales</taxon>
        <taxon>Micrococcaceae</taxon>
        <taxon>Arthrobacter</taxon>
    </lineage>
</organism>
<keyword evidence="2" id="KW-1185">Reference proteome</keyword>
<evidence type="ECO:0000313" key="2">
    <source>
        <dbReference type="Proteomes" id="UP000280861"/>
    </source>
</evidence>
<protein>
    <submittedName>
        <fullName evidence="1">Uncharacterized protein</fullName>
    </submittedName>
</protein>
<evidence type="ECO:0000313" key="1">
    <source>
        <dbReference type="EMBL" id="VDC30298.1"/>
    </source>
</evidence>
<proteinExistence type="predicted"/>